<keyword evidence="25" id="KW-1185">Reference proteome</keyword>
<evidence type="ECO:0000256" key="6">
    <source>
        <dbReference type="ARBA" id="ARBA00022449"/>
    </source>
</evidence>
<evidence type="ECO:0000256" key="9">
    <source>
        <dbReference type="ARBA" id="ARBA00022723"/>
    </source>
</evidence>
<dbReference type="Proteomes" id="UP000812440">
    <property type="component" value="Chromosome 6"/>
</dbReference>
<keyword evidence="14 21" id="KW-0472">Membrane</keyword>
<dbReference type="SUPFAM" id="SSF160240">
    <property type="entry name" value="Cation efflux protein cytoplasmic domain-like"/>
    <property type="match status" value="1"/>
</dbReference>
<evidence type="ECO:0000256" key="13">
    <source>
        <dbReference type="ARBA" id="ARBA00023065"/>
    </source>
</evidence>
<keyword evidence="15" id="KW-0968">Cytoplasmic vesicle</keyword>
<evidence type="ECO:0000256" key="5">
    <source>
        <dbReference type="ARBA" id="ARBA00022448"/>
    </source>
</evidence>
<evidence type="ECO:0000256" key="7">
    <source>
        <dbReference type="ARBA" id="ARBA00022475"/>
    </source>
</evidence>
<evidence type="ECO:0000256" key="15">
    <source>
        <dbReference type="ARBA" id="ARBA00023329"/>
    </source>
</evidence>
<evidence type="ECO:0000256" key="8">
    <source>
        <dbReference type="ARBA" id="ARBA00022692"/>
    </source>
</evidence>
<dbReference type="InterPro" id="IPR050681">
    <property type="entry name" value="CDF/SLC30A"/>
</dbReference>
<organism evidence="24 25">
    <name type="scientific">Hymenochirus boettgeri</name>
    <name type="common">Congo dwarf clawed frog</name>
    <dbReference type="NCBI Taxonomy" id="247094"/>
    <lineage>
        <taxon>Eukaryota</taxon>
        <taxon>Metazoa</taxon>
        <taxon>Chordata</taxon>
        <taxon>Craniata</taxon>
        <taxon>Vertebrata</taxon>
        <taxon>Euteleostomi</taxon>
        <taxon>Amphibia</taxon>
        <taxon>Batrachia</taxon>
        <taxon>Anura</taxon>
        <taxon>Pipoidea</taxon>
        <taxon>Pipidae</taxon>
        <taxon>Pipinae</taxon>
        <taxon>Hymenochirus</taxon>
    </lineage>
</organism>
<keyword evidence="10" id="KW-0862">Zinc</keyword>
<comment type="function">
    <text evidence="17">Proton-coupled zinc ion antiporter mediating the entry of zinc into the lumen of pancreatic beta cell secretory granules, thereby regulating insulin secretion.</text>
</comment>
<dbReference type="OrthoDB" id="9944568at2759"/>
<evidence type="ECO:0000259" key="23">
    <source>
        <dbReference type="Pfam" id="PF16916"/>
    </source>
</evidence>
<evidence type="ECO:0000256" key="19">
    <source>
        <dbReference type="ARBA" id="ARBA00042037"/>
    </source>
</evidence>
<keyword evidence="11" id="KW-0864">Zinc transport</keyword>
<accession>A0A8T2JGT3</accession>
<dbReference type="EMBL" id="JAACNH010000005">
    <property type="protein sequence ID" value="KAG8441676.1"/>
    <property type="molecule type" value="Genomic_DNA"/>
</dbReference>
<dbReference type="PANTHER" id="PTHR11562">
    <property type="entry name" value="CATION EFFLUX PROTEIN/ ZINC TRANSPORTER"/>
    <property type="match status" value="1"/>
</dbReference>
<evidence type="ECO:0000256" key="14">
    <source>
        <dbReference type="ARBA" id="ARBA00023136"/>
    </source>
</evidence>
<dbReference type="GO" id="GO:0030658">
    <property type="term" value="C:transport vesicle membrane"/>
    <property type="evidence" value="ECO:0007669"/>
    <property type="project" value="UniProtKB-SubCell"/>
</dbReference>
<evidence type="ECO:0000313" key="25">
    <source>
        <dbReference type="Proteomes" id="UP000812440"/>
    </source>
</evidence>
<dbReference type="InterPro" id="IPR002524">
    <property type="entry name" value="Cation_efflux"/>
</dbReference>
<keyword evidence="12 21" id="KW-1133">Transmembrane helix</keyword>
<dbReference type="Gene3D" id="1.20.1510.10">
    <property type="entry name" value="Cation efflux protein transmembrane domain"/>
    <property type="match status" value="1"/>
</dbReference>
<dbReference type="GO" id="GO:0046872">
    <property type="term" value="F:metal ion binding"/>
    <property type="evidence" value="ECO:0007669"/>
    <property type="project" value="UniProtKB-KW"/>
</dbReference>
<keyword evidence="6" id="KW-0050">Antiport</keyword>
<evidence type="ECO:0000256" key="11">
    <source>
        <dbReference type="ARBA" id="ARBA00022906"/>
    </source>
</evidence>
<evidence type="ECO:0000256" key="1">
    <source>
        <dbReference type="ARBA" id="ARBA00004638"/>
    </source>
</evidence>
<dbReference type="InterPro" id="IPR027470">
    <property type="entry name" value="Cation_efflux_CTD"/>
</dbReference>
<dbReference type="FunFam" id="1.20.1510.10:FF:000002">
    <property type="entry name" value="zinc transporter 3 isoform X1"/>
    <property type="match status" value="1"/>
</dbReference>
<evidence type="ECO:0000256" key="4">
    <source>
        <dbReference type="ARBA" id="ARBA00011738"/>
    </source>
</evidence>
<keyword evidence="9" id="KW-0479">Metal-binding</keyword>
<dbReference type="AlphaFoldDB" id="A0A8T2JGT3"/>
<keyword evidence="5" id="KW-0813">Transport</keyword>
<comment type="subcellular location">
    <subcellularLocation>
        <location evidence="2">Cell membrane</location>
        <topology evidence="2">Multi-pass membrane protein</topology>
    </subcellularLocation>
    <subcellularLocation>
        <location evidence="1">Cytoplasmic vesicle</location>
        <location evidence="1">Secretory vesicle membrane</location>
        <topology evidence="1">Multi-pass membrane protein</topology>
    </subcellularLocation>
</comment>
<evidence type="ECO:0000256" key="18">
    <source>
        <dbReference type="ARBA" id="ARBA00040844"/>
    </source>
</evidence>
<dbReference type="Pfam" id="PF01545">
    <property type="entry name" value="Cation_efflux"/>
    <property type="match status" value="1"/>
</dbReference>
<evidence type="ECO:0000313" key="24">
    <source>
        <dbReference type="EMBL" id="KAG8441676.1"/>
    </source>
</evidence>
<reference evidence="24" key="1">
    <citation type="thesis" date="2020" institute="ProQuest LLC" country="789 East Eisenhower Parkway, Ann Arbor, MI, USA">
        <title>Comparative Genomics and Chromosome Evolution.</title>
        <authorList>
            <person name="Mudd A.B."/>
        </authorList>
    </citation>
    <scope>NUCLEOTIDE SEQUENCE</scope>
    <source>
        <strain evidence="24">Female2</strain>
        <tissue evidence="24">Blood</tissue>
    </source>
</reference>
<feature type="transmembrane region" description="Helical" evidence="21">
    <location>
        <begin position="140"/>
        <end position="159"/>
    </location>
</feature>
<dbReference type="GO" id="GO:0010043">
    <property type="term" value="P:response to zinc ion"/>
    <property type="evidence" value="ECO:0007669"/>
    <property type="project" value="TreeGrafter"/>
</dbReference>
<dbReference type="GO" id="GO:0005385">
    <property type="term" value="F:zinc ion transmembrane transporter activity"/>
    <property type="evidence" value="ECO:0007669"/>
    <property type="project" value="UniProtKB-ARBA"/>
</dbReference>
<evidence type="ECO:0000256" key="17">
    <source>
        <dbReference type="ARBA" id="ARBA00037214"/>
    </source>
</evidence>
<proteinExistence type="inferred from homology"/>
<comment type="similarity">
    <text evidence="3">Belongs to the cation diffusion facilitator (CDF) transporter (TC 2.A.4) family. SLC30A subfamily.</text>
</comment>
<dbReference type="SUPFAM" id="SSF161111">
    <property type="entry name" value="Cation efflux protein transmembrane domain-like"/>
    <property type="match status" value="1"/>
</dbReference>
<feature type="domain" description="Cation efflux protein cytoplasmic" evidence="23">
    <location>
        <begin position="286"/>
        <end position="360"/>
    </location>
</feature>
<evidence type="ECO:0000259" key="22">
    <source>
        <dbReference type="Pfam" id="PF01545"/>
    </source>
</evidence>
<dbReference type="GO" id="GO:0005886">
    <property type="term" value="C:plasma membrane"/>
    <property type="evidence" value="ECO:0007669"/>
    <property type="project" value="UniProtKB-SubCell"/>
</dbReference>
<name>A0A8T2JGT3_9PIPI</name>
<keyword evidence="8 21" id="KW-0812">Transmembrane</keyword>
<feature type="transmembrane region" description="Helical" evidence="21">
    <location>
        <begin position="171"/>
        <end position="192"/>
    </location>
</feature>
<keyword evidence="13" id="KW-0406">Ion transport</keyword>
<evidence type="ECO:0000256" key="16">
    <source>
        <dbReference type="ARBA" id="ARBA00033403"/>
    </source>
</evidence>
<comment type="caution">
    <text evidence="24">The sequence shown here is derived from an EMBL/GenBank/DDBJ whole genome shotgun (WGS) entry which is preliminary data.</text>
</comment>
<evidence type="ECO:0000256" key="2">
    <source>
        <dbReference type="ARBA" id="ARBA00004651"/>
    </source>
</evidence>
<protein>
    <recommendedName>
        <fullName evidence="18">Proton-coupled zinc antiporter SLC30A8</fullName>
    </recommendedName>
    <alternativeName>
        <fullName evidence="16">Solute carrier family 30 member 8</fullName>
    </alternativeName>
    <alternativeName>
        <fullName evidence="19">Zinc transporter 8</fullName>
    </alternativeName>
</protein>
<dbReference type="GO" id="GO:0030073">
    <property type="term" value="P:insulin secretion"/>
    <property type="evidence" value="ECO:0007669"/>
    <property type="project" value="TreeGrafter"/>
</dbReference>
<dbReference type="GO" id="GO:0015297">
    <property type="term" value="F:antiporter activity"/>
    <property type="evidence" value="ECO:0007669"/>
    <property type="project" value="UniProtKB-KW"/>
</dbReference>
<evidence type="ECO:0000256" key="21">
    <source>
        <dbReference type="SAM" id="Phobius"/>
    </source>
</evidence>
<dbReference type="NCBIfam" id="TIGR01297">
    <property type="entry name" value="CDF"/>
    <property type="match status" value="1"/>
</dbReference>
<evidence type="ECO:0000256" key="10">
    <source>
        <dbReference type="ARBA" id="ARBA00022833"/>
    </source>
</evidence>
<sequence>MKGPEKVYLVSDKATKMYSLTTNSGEKNNFSKQTFQEEENPQVKYHCHNSNTKAYDARKKEHTHAKKKLCIASAICLAFMIAEIVGKRHIAGSLAIVTDAAHLLVDLSSFLISLCSLWLSSKPATRQLTFGWYRAEILGALMSMVAIWVVTGVLVYLAIERLILSNYKIDGTIMLITSVCALVANAILALILHQSGHGHSHSRDKQKPTGSDFKPQTNASVRAAFIHVIGDVFQSLSVFISAMIIYFKPEYKMADPICTFIFSIFVLATTITALRDILLVLMEGTPRGIDYSQVKQSILSADGVKSVHSLHLWSLTMNQVILSAHIATDAYQDSKRILRDITKNVFGIYPFHLVTVQVEPVEEQSPECPLCYEPTL</sequence>
<feature type="transmembrane region" description="Helical" evidence="21">
    <location>
        <begin position="69"/>
        <end position="86"/>
    </location>
</feature>
<dbReference type="Pfam" id="PF16916">
    <property type="entry name" value="ZT_dimer"/>
    <property type="match status" value="1"/>
</dbReference>
<dbReference type="InterPro" id="IPR058533">
    <property type="entry name" value="Cation_efflux_TM"/>
</dbReference>
<evidence type="ECO:0000256" key="12">
    <source>
        <dbReference type="ARBA" id="ARBA00022989"/>
    </source>
</evidence>
<evidence type="ECO:0000256" key="3">
    <source>
        <dbReference type="ARBA" id="ARBA00008873"/>
    </source>
</evidence>
<evidence type="ECO:0000256" key="20">
    <source>
        <dbReference type="ARBA" id="ARBA00048349"/>
    </source>
</evidence>
<dbReference type="InterPro" id="IPR027469">
    <property type="entry name" value="Cation_efflux_TMD_sf"/>
</dbReference>
<gene>
    <name evidence="24" type="ORF">GDO86_010745</name>
</gene>
<comment type="catalytic activity">
    <reaction evidence="20">
        <text>Zn(2+)(in) + 2 H(+)(out) = Zn(2+)(out) + 2 H(+)(in)</text>
        <dbReference type="Rhea" id="RHEA:72627"/>
        <dbReference type="ChEBI" id="CHEBI:15378"/>
        <dbReference type="ChEBI" id="CHEBI:29105"/>
    </reaction>
</comment>
<dbReference type="InterPro" id="IPR036837">
    <property type="entry name" value="Cation_efflux_CTD_sf"/>
</dbReference>
<feature type="domain" description="Cation efflux protein transmembrane" evidence="22">
    <location>
        <begin position="70"/>
        <end position="282"/>
    </location>
</feature>
<keyword evidence="7" id="KW-1003">Cell membrane</keyword>
<dbReference type="GO" id="GO:0009749">
    <property type="term" value="P:response to glucose"/>
    <property type="evidence" value="ECO:0007669"/>
    <property type="project" value="TreeGrafter"/>
</dbReference>
<dbReference type="PANTHER" id="PTHR11562:SF37">
    <property type="entry name" value="PROTON-COUPLED ZINC ANTIPORTER SLC30A8"/>
    <property type="match status" value="1"/>
</dbReference>
<feature type="transmembrane region" description="Helical" evidence="21">
    <location>
        <begin position="224"/>
        <end position="247"/>
    </location>
</feature>
<comment type="subunit">
    <text evidence="4">Homodimer.</text>
</comment>
<feature type="transmembrane region" description="Helical" evidence="21">
    <location>
        <begin position="253"/>
        <end position="274"/>
    </location>
</feature>